<gene>
    <name evidence="2" type="ORF">GOB93_14340</name>
</gene>
<dbReference type="Pfam" id="PF09669">
    <property type="entry name" value="Phage_pRha"/>
    <property type="match status" value="1"/>
</dbReference>
<protein>
    <submittedName>
        <fullName evidence="2">DNA-binding protein</fullName>
    </submittedName>
</protein>
<accession>A0ABX0JSM4</accession>
<dbReference type="GO" id="GO:0003677">
    <property type="term" value="F:DNA binding"/>
    <property type="evidence" value="ECO:0007669"/>
    <property type="project" value="UniProtKB-KW"/>
</dbReference>
<evidence type="ECO:0000313" key="2">
    <source>
        <dbReference type="EMBL" id="NHN85812.1"/>
    </source>
</evidence>
<organism evidence="2 3">
    <name type="scientific">Acetobacter musti</name>
    <dbReference type="NCBI Taxonomy" id="864732"/>
    <lineage>
        <taxon>Bacteria</taxon>
        <taxon>Pseudomonadati</taxon>
        <taxon>Pseudomonadota</taxon>
        <taxon>Alphaproteobacteria</taxon>
        <taxon>Acetobacterales</taxon>
        <taxon>Acetobacteraceae</taxon>
        <taxon>Acetobacter</taxon>
    </lineage>
</organism>
<name>A0ABX0JSM4_9PROT</name>
<feature type="domain" description="Antirepressor protein C-terminal" evidence="1">
    <location>
        <begin position="126"/>
        <end position="226"/>
    </location>
</feature>
<keyword evidence="3" id="KW-1185">Reference proteome</keyword>
<proteinExistence type="predicted"/>
<dbReference type="InterPro" id="IPR014054">
    <property type="entry name" value="Phage_regulatory_Rha"/>
</dbReference>
<keyword evidence="2" id="KW-0238">DNA-binding</keyword>
<reference evidence="2 3" key="1">
    <citation type="journal article" date="2020" name="Int. J. Syst. Evol. Microbiol.">
        <title>Novel acetic acid bacteria from cider fermentations: Acetobacter conturbans sp. nov. and Acetobacter fallax sp. nov.</title>
        <authorList>
            <person name="Sombolestani A.S."/>
            <person name="Cleenwerck I."/>
            <person name="Cnockaert M."/>
            <person name="Borremans W."/>
            <person name="Wieme A.D."/>
            <person name="De Vuyst L."/>
            <person name="Vandamme P."/>
        </authorList>
    </citation>
    <scope>NUCLEOTIDE SEQUENCE [LARGE SCALE GENOMIC DNA]</scope>
    <source>
        <strain evidence="2 3">LMG 30640</strain>
    </source>
</reference>
<dbReference type="InterPro" id="IPR005039">
    <property type="entry name" value="Ant_C"/>
</dbReference>
<comment type="caution">
    <text evidence="2">The sequence shown here is derived from an EMBL/GenBank/DDBJ whole genome shotgun (WGS) entry which is preliminary data.</text>
</comment>
<dbReference type="Pfam" id="PF03374">
    <property type="entry name" value="ANT"/>
    <property type="match status" value="1"/>
</dbReference>
<evidence type="ECO:0000313" key="3">
    <source>
        <dbReference type="Proteomes" id="UP000635278"/>
    </source>
</evidence>
<evidence type="ECO:0000259" key="1">
    <source>
        <dbReference type="Pfam" id="PF03374"/>
    </source>
</evidence>
<dbReference type="EMBL" id="WOTB01000020">
    <property type="protein sequence ID" value="NHN85812.1"/>
    <property type="molecule type" value="Genomic_DNA"/>
</dbReference>
<dbReference type="Proteomes" id="UP000635278">
    <property type="component" value="Unassembled WGS sequence"/>
</dbReference>
<sequence>MSSREIATLTGSSHDNVLKTIRALVKKGLVSGNETPYVHPQNGQTYQEFSLDYRNTMVVVSGYSVELRARIIDRWMELEAAPATPAIPQTYAAALLEAGRLAEENEKLAAASAAAEDRAKLSERYLAIAVPKAVALDRISTSDGSYGLQEAAKILQVGPKAFVQWLRANRWIYKRPGSTNNLGYQDKINAGYLWHKVSTYENSSGETKTRDDVKILPKGIARLAREVPGAALDSDLSPVPVASDATANFRAHPEPAS</sequence>